<proteinExistence type="inferred from homology"/>
<organism evidence="3 4">
    <name type="scientific">Weissella cibaria</name>
    <dbReference type="NCBI Taxonomy" id="137591"/>
    <lineage>
        <taxon>Bacteria</taxon>
        <taxon>Bacillati</taxon>
        <taxon>Bacillota</taxon>
        <taxon>Bacilli</taxon>
        <taxon>Lactobacillales</taxon>
        <taxon>Lactobacillaceae</taxon>
        <taxon>Weissella</taxon>
    </lineage>
</organism>
<dbReference type="InterPro" id="IPR003488">
    <property type="entry name" value="DprA"/>
</dbReference>
<feature type="domain" description="Smf/DprA SLOG" evidence="2">
    <location>
        <begin position="77"/>
        <end position="284"/>
    </location>
</feature>
<dbReference type="SUPFAM" id="SSF102405">
    <property type="entry name" value="MCP/YpsA-like"/>
    <property type="match status" value="1"/>
</dbReference>
<evidence type="ECO:0000259" key="2">
    <source>
        <dbReference type="Pfam" id="PF02481"/>
    </source>
</evidence>
<dbReference type="RefSeq" id="WP_242981029.1">
    <property type="nucleotide sequence ID" value="NZ_CP020928.1"/>
</dbReference>
<dbReference type="PANTHER" id="PTHR43022">
    <property type="entry name" value="PROTEIN SMF"/>
    <property type="match status" value="1"/>
</dbReference>
<dbReference type="Proteomes" id="UP000244870">
    <property type="component" value="Chromosome"/>
</dbReference>
<dbReference type="AlphaFoldDB" id="A0A2S1KRZ9"/>
<evidence type="ECO:0000313" key="3">
    <source>
        <dbReference type="EMBL" id="AWF95778.1"/>
    </source>
</evidence>
<dbReference type="EMBL" id="CP020928">
    <property type="protein sequence ID" value="AWF95778.1"/>
    <property type="molecule type" value="Genomic_DNA"/>
</dbReference>
<reference evidence="3 4" key="1">
    <citation type="submission" date="2017-04" db="EMBL/GenBank/DDBJ databases">
        <title>Weissella cibaria strain m2 complete genome.</title>
        <authorList>
            <person name="Pan Q."/>
            <person name="Tan M."/>
            <person name="Yao F."/>
            <person name="Su S."/>
        </authorList>
    </citation>
    <scope>NUCLEOTIDE SEQUENCE [LARGE SCALE GENOMIC DNA]</scope>
    <source>
        <strain evidence="3 4">M2</strain>
    </source>
</reference>
<evidence type="ECO:0000313" key="4">
    <source>
        <dbReference type="Proteomes" id="UP000244870"/>
    </source>
</evidence>
<dbReference type="PANTHER" id="PTHR43022:SF1">
    <property type="entry name" value="PROTEIN SMF"/>
    <property type="match status" value="1"/>
</dbReference>
<dbReference type="InterPro" id="IPR057666">
    <property type="entry name" value="DrpA_SLOG"/>
</dbReference>
<protein>
    <submittedName>
        <fullName evidence="3">Protein smf</fullName>
    </submittedName>
</protein>
<gene>
    <name evidence="3" type="ORF">B6254_1374</name>
</gene>
<comment type="similarity">
    <text evidence="1">Belongs to the DprA/Smf family.</text>
</comment>
<dbReference type="NCBIfam" id="TIGR00732">
    <property type="entry name" value="dprA"/>
    <property type="match status" value="1"/>
</dbReference>
<evidence type="ECO:0000256" key="1">
    <source>
        <dbReference type="ARBA" id="ARBA00006525"/>
    </source>
</evidence>
<dbReference type="Pfam" id="PF02481">
    <property type="entry name" value="DNA_processg_A"/>
    <property type="match status" value="1"/>
</dbReference>
<accession>A0A2S1KRZ9</accession>
<dbReference type="GO" id="GO:0009294">
    <property type="term" value="P:DNA-mediated transformation"/>
    <property type="evidence" value="ECO:0007669"/>
    <property type="project" value="InterPro"/>
</dbReference>
<dbReference type="Gene3D" id="3.40.50.450">
    <property type="match status" value="1"/>
</dbReference>
<name>A0A2S1KRZ9_9LACO</name>
<sequence length="289" mass="31690">MMTQRDFLLWVRLLPGIGLMGRHKIWQFLQDTQRQRLTLQEIFTLTELSAAAQTKIRGAIRSGELRRVYNLVKQYPVVTLADDAYPELLREIAQPPLCLFFQGDFALVNRPCVAIVGARELTPYGQQVLATWLPHLVGAKLVTVSGLARGTDEAVHRGTMAHAGQTIAVIGSGVDVAYPKRRDNLQTQISQQGLILSEYLPWEPPAKHHFPERNRIIAGLAQATVIVEARQKSGSLITANIALDENRVVMAVPGPVTSPLSAGTNALIVAGAIPLISPAQILAEYVNAW</sequence>